<keyword evidence="4" id="KW-1185">Reference proteome</keyword>
<dbReference type="PROSITE" id="PS50983">
    <property type="entry name" value="FE_B12_PBP"/>
    <property type="match status" value="1"/>
</dbReference>
<evidence type="ECO:0000256" key="1">
    <source>
        <dbReference type="SAM" id="SignalP"/>
    </source>
</evidence>
<dbReference type="InterPro" id="IPR050902">
    <property type="entry name" value="ABC_Transporter_SBP"/>
</dbReference>
<dbReference type="PANTHER" id="PTHR30535">
    <property type="entry name" value="VITAMIN B12-BINDING PROTEIN"/>
    <property type="match status" value="1"/>
</dbReference>
<comment type="caution">
    <text evidence="3">The sequence shown here is derived from an EMBL/GenBank/DDBJ whole genome shotgun (WGS) entry which is preliminary data.</text>
</comment>
<dbReference type="PANTHER" id="PTHR30535:SF7">
    <property type="entry name" value="IRON(III) DICITRATE-BINDING PROTEIN"/>
    <property type="match status" value="1"/>
</dbReference>
<dbReference type="Gene3D" id="3.40.50.1980">
    <property type="entry name" value="Nitrogenase molybdenum iron protein domain"/>
    <property type="match status" value="2"/>
</dbReference>
<name>A0ABS9W991_9PROT</name>
<dbReference type="Pfam" id="PF01497">
    <property type="entry name" value="Peripla_BP_2"/>
    <property type="match status" value="1"/>
</dbReference>
<dbReference type="Proteomes" id="UP001201985">
    <property type="component" value="Unassembled WGS sequence"/>
</dbReference>
<proteinExistence type="predicted"/>
<keyword evidence="1" id="KW-0732">Signal</keyword>
<dbReference type="InterPro" id="IPR002491">
    <property type="entry name" value="ABC_transptr_periplasmic_BD"/>
</dbReference>
<gene>
    <name evidence="3" type="ORF">MON41_19570</name>
</gene>
<dbReference type="SUPFAM" id="SSF53807">
    <property type="entry name" value="Helical backbone' metal receptor"/>
    <property type="match status" value="1"/>
</dbReference>
<protein>
    <submittedName>
        <fullName evidence="3">ABC transporter substrate-binding protein</fullName>
    </submittedName>
</protein>
<sequence>MFLPAGALSGRTGRFLSIAGLVGLMLSPVQAAEPTNYPLTLRNCGREVTFARPPQRTVSIGQGTTEILLSLGLTDHIAGTAVWVGRVLPQFAVENRRIPRLADNDPSFESVVGQAPDLVAAQLEWHVGSHGRVGRREQFADLGIPTYVSPADCTAKDNTGTGDGARRQPFGMELIYQEIRELAAIFDVAARGEALVSQLVEREAKAVAAVAAIKADGLPALFWFSSREVKGDAFVAGRNGGAAYIMRRLGLRNVIETDEEWPTIAWETLVATDPALLVLGSMERRRFPADDVAVKRRFLETDPVASQMRAVRQQRVIALDAQSMNPTIRTIDGIEAVARGITALAMPR</sequence>
<evidence type="ECO:0000313" key="4">
    <source>
        <dbReference type="Proteomes" id="UP001201985"/>
    </source>
</evidence>
<reference evidence="3 4" key="1">
    <citation type="submission" date="2022-03" db="EMBL/GenBank/DDBJ databases">
        <title>Complete genome analysis of Roseomonas KG 17.1 : a prolific producer of plant growth promoters.</title>
        <authorList>
            <person name="Saadouli I."/>
            <person name="Najjari A."/>
            <person name="Mosbah A."/>
            <person name="Ouzari H.I."/>
        </authorList>
    </citation>
    <scope>NUCLEOTIDE SEQUENCE [LARGE SCALE GENOMIC DNA]</scope>
    <source>
        <strain evidence="3 4">KG17-1</strain>
    </source>
</reference>
<dbReference type="RefSeq" id="WP_120010031.1">
    <property type="nucleotide sequence ID" value="NZ_JALBUU010000078.1"/>
</dbReference>
<feature type="signal peptide" evidence="1">
    <location>
        <begin position="1"/>
        <end position="31"/>
    </location>
</feature>
<feature type="chain" id="PRO_5045955709" evidence="1">
    <location>
        <begin position="32"/>
        <end position="348"/>
    </location>
</feature>
<evidence type="ECO:0000259" key="2">
    <source>
        <dbReference type="PROSITE" id="PS50983"/>
    </source>
</evidence>
<dbReference type="EMBL" id="JALBUU010000078">
    <property type="protein sequence ID" value="MCI0755869.1"/>
    <property type="molecule type" value="Genomic_DNA"/>
</dbReference>
<feature type="domain" description="Fe/B12 periplasmic-binding" evidence="2">
    <location>
        <begin position="56"/>
        <end position="348"/>
    </location>
</feature>
<accession>A0ABS9W991</accession>
<evidence type="ECO:0000313" key="3">
    <source>
        <dbReference type="EMBL" id="MCI0755869.1"/>
    </source>
</evidence>
<organism evidence="3 4">
    <name type="scientific">Teichococcus vastitatis</name>
    <dbReference type="NCBI Taxonomy" id="2307076"/>
    <lineage>
        <taxon>Bacteria</taxon>
        <taxon>Pseudomonadati</taxon>
        <taxon>Pseudomonadota</taxon>
        <taxon>Alphaproteobacteria</taxon>
        <taxon>Acetobacterales</taxon>
        <taxon>Roseomonadaceae</taxon>
        <taxon>Roseomonas</taxon>
    </lineage>
</organism>